<feature type="domain" description="Phosphatidylglycerol lysyltransferase C-terminal" evidence="8">
    <location>
        <begin position="551"/>
        <end position="621"/>
    </location>
</feature>
<dbReference type="InterPro" id="IPR024320">
    <property type="entry name" value="LPG_synthase_C"/>
</dbReference>
<feature type="transmembrane region" description="Helical" evidence="7">
    <location>
        <begin position="493"/>
        <end position="514"/>
    </location>
</feature>
<comment type="subcellular location">
    <subcellularLocation>
        <location evidence="1">Cell membrane</location>
        <topology evidence="1">Multi-pass membrane protein</topology>
    </subcellularLocation>
</comment>
<organism evidence="9 10">
    <name type="scientific">Roseomonas elaeocarpi</name>
    <dbReference type="NCBI Taxonomy" id="907779"/>
    <lineage>
        <taxon>Bacteria</taxon>
        <taxon>Pseudomonadati</taxon>
        <taxon>Pseudomonadota</taxon>
        <taxon>Alphaproteobacteria</taxon>
        <taxon>Acetobacterales</taxon>
        <taxon>Roseomonadaceae</taxon>
        <taxon>Roseomonas</taxon>
    </lineage>
</organism>
<evidence type="ECO:0000256" key="3">
    <source>
        <dbReference type="ARBA" id="ARBA00022679"/>
    </source>
</evidence>
<feature type="transmembrane region" description="Helical" evidence="7">
    <location>
        <begin position="49"/>
        <end position="68"/>
    </location>
</feature>
<dbReference type="InterPro" id="IPR022791">
    <property type="entry name" value="L-PG_synthase/AglD"/>
</dbReference>
<gene>
    <name evidence="9" type="ORF">ACFFGY_06865</name>
</gene>
<keyword evidence="10" id="KW-1185">Reference proteome</keyword>
<keyword evidence="3" id="KW-0808">Transferase</keyword>
<feature type="transmembrane region" description="Helical" evidence="7">
    <location>
        <begin position="396"/>
        <end position="413"/>
    </location>
</feature>
<dbReference type="EMBL" id="JBHLUN010000005">
    <property type="protein sequence ID" value="MFC0407966.1"/>
    <property type="molecule type" value="Genomic_DNA"/>
</dbReference>
<dbReference type="PANTHER" id="PTHR34697">
    <property type="entry name" value="PHOSPHATIDYLGLYCEROL LYSYLTRANSFERASE"/>
    <property type="match status" value="1"/>
</dbReference>
<dbReference type="InterPro" id="IPR051211">
    <property type="entry name" value="PG_lysyltransferase"/>
</dbReference>
<evidence type="ECO:0000256" key="4">
    <source>
        <dbReference type="ARBA" id="ARBA00022692"/>
    </source>
</evidence>
<dbReference type="RefSeq" id="WP_377043701.1">
    <property type="nucleotide sequence ID" value="NZ_JBHLUN010000005.1"/>
</dbReference>
<evidence type="ECO:0000256" key="2">
    <source>
        <dbReference type="ARBA" id="ARBA00022475"/>
    </source>
</evidence>
<feature type="transmembrane region" description="Helical" evidence="7">
    <location>
        <begin position="264"/>
        <end position="281"/>
    </location>
</feature>
<feature type="transmembrane region" description="Helical" evidence="7">
    <location>
        <begin position="419"/>
        <end position="435"/>
    </location>
</feature>
<keyword evidence="2" id="KW-1003">Cell membrane</keyword>
<dbReference type="PANTHER" id="PTHR34697:SF2">
    <property type="entry name" value="PHOSPHATIDYLGLYCEROL LYSYLTRANSFERASE"/>
    <property type="match status" value="1"/>
</dbReference>
<protein>
    <submittedName>
        <fullName evidence="9">Phosphatidylglycerol lysyltransferase domain-containing protein</fullName>
    </submittedName>
</protein>
<keyword evidence="6 7" id="KW-0472">Membrane</keyword>
<feature type="transmembrane region" description="Helical" evidence="7">
    <location>
        <begin position="235"/>
        <end position="257"/>
    </location>
</feature>
<evidence type="ECO:0000313" key="10">
    <source>
        <dbReference type="Proteomes" id="UP001589865"/>
    </source>
</evidence>
<feature type="transmembrane region" description="Helical" evidence="7">
    <location>
        <begin position="293"/>
        <end position="313"/>
    </location>
</feature>
<keyword evidence="4 7" id="KW-0812">Transmembrane</keyword>
<dbReference type="Pfam" id="PF03706">
    <property type="entry name" value="LPG_synthase_TM"/>
    <property type="match status" value="1"/>
</dbReference>
<evidence type="ECO:0000313" key="9">
    <source>
        <dbReference type="EMBL" id="MFC0407966.1"/>
    </source>
</evidence>
<feature type="transmembrane region" description="Helical" evidence="7">
    <location>
        <begin position="455"/>
        <end position="473"/>
    </location>
</feature>
<feature type="transmembrane region" description="Helical" evidence="7">
    <location>
        <begin position="206"/>
        <end position="229"/>
    </location>
</feature>
<name>A0ABV6JQF5_9PROT</name>
<evidence type="ECO:0000259" key="8">
    <source>
        <dbReference type="Pfam" id="PF09924"/>
    </source>
</evidence>
<evidence type="ECO:0000256" key="5">
    <source>
        <dbReference type="ARBA" id="ARBA00022989"/>
    </source>
</evidence>
<dbReference type="Proteomes" id="UP001589865">
    <property type="component" value="Unassembled WGS sequence"/>
</dbReference>
<sequence length="650" mass="69247">MTIPPALRKHGPTAFGLLLLVGALYVVQRELRDLKLSDVLTSLQATPSHTIWMAAGWTLLAYAVLTIYDRLGSVYAGKPISYSRTALASFCAYTLAHNIGFAAVSGAAVRYRFYAAWGLTPQEIAKVIAFTSLTFGLGGFALGGIVLMTNPEVLGWVGPDKLIPNWAAHIVALVMWAVVGTYIVLARLVPHLNLFGHKVDLPGLRLAVAQVLLASVDVAVTAMIFYVLLPEGQPGAPPLTFLAFLGIYVAGYTAGLASNVPGGLGVFDSFILTSLASYVPLPQAVGALFLFRLFYYIIPLFLAAALFVGFELGQRRPVMRRLQTEARVADTLEAPVIAALTALAGLVLLFIGSLPTGREGIASLGRWASLGNQFAASVVGSLLLVVAWGLLRRLTLAWYSGLLLLAVSAGILFLRGDPWLVIVALAAILVLLAIMRRSFYRHARLTSEPLKGSRVFSIAAGVLCCLALAALAHEGRVSTASWWQVVLSGHAPTSLRFAIVATVTLLLLAALRLLRPARTTASPYDEAARSRLIRLGARHAASAAGSNLGAVFSEDGKAGLAFRRYEDVWLGQGDPEGESHARAALVWRFKDLCDAAGVEPAFADIGKGLQRTYEDAGLTVIPLPGGRALACRTERDPQRIIALVQGGQPG</sequence>
<reference evidence="9 10" key="1">
    <citation type="submission" date="2024-09" db="EMBL/GenBank/DDBJ databases">
        <authorList>
            <person name="Sun Q."/>
            <person name="Mori K."/>
        </authorList>
    </citation>
    <scope>NUCLEOTIDE SEQUENCE [LARGE SCALE GENOMIC DNA]</scope>
    <source>
        <strain evidence="9 10">TBRC 5777</strain>
    </source>
</reference>
<evidence type="ECO:0000256" key="6">
    <source>
        <dbReference type="ARBA" id="ARBA00023136"/>
    </source>
</evidence>
<feature type="transmembrane region" description="Helical" evidence="7">
    <location>
        <begin position="127"/>
        <end position="146"/>
    </location>
</feature>
<proteinExistence type="predicted"/>
<comment type="caution">
    <text evidence="9">The sequence shown here is derived from an EMBL/GenBank/DDBJ whole genome shotgun (WGS) entry which is preliminary data.</text>
</comment>
<evidence type="ECO:0000256" key="1">
    <source>
        <dbReference type="ARBA" id="ARBA00004651"/>
    </source>
</evidence>
<feature type="transmembrane region" description="Helical" evidence="7">
    <location>
        <begin position="166"/>
        <end position="185"/>
    </location>
</feature>
<dbReference type="Pfam" id="PF09924">
    <property type="entry name" value="LPG_synthase_C"/>
    <property type="match status" value="1"/>
</dbReference>
<evidence type="ECO:0000256" key="7">
    <source>
        <dbReference type="SAM" id="Phobius"/>
    </source>
</evidence>
<feature type="transmembrane region" description="Helical" evidence="7">
    <location>
        <begin position="374"/>
        <end position="391"/>
    </location>
</feature>
<feature type="transmembrane region" description="Helical" evidence="7">
    <location>
        <begin position="334"/>
        <end position="354"/>
    </location>
</feature>
<accession>A0ABV6JQF5</accession>
<keyword evidence="5 7" id="KW-1133">Transmembrane helix</keyword>